<dbReference type="Proteomes" id="UP001212152">
    <property type="component" value="Unassembled WGS sequence"/>
</dbReference>
<evidence type="ECO:0000256" key="1">
    <source>
        <dbReference type="SAM" id="MobiDB-lite"/>
    </source>
</evidence>
<evidence type="ECO:0000313" key="4">
    <source>
        <dbReference type="Proteomes" id="UP001212152"/>
    </source>
</evidence>
<evidence type="ECO:0000256" key="2">
    <source>
        <dbReference type="SAM" id="Phobius"/>
    </source>
</evidence>
<comment type="caution">
    <text evidence="3">The sequence shown here is derived from an EMBL/GenBank/DDBJ whole genome shotgun (WGS) entry which is preliminary data.</text>
</comment>
<feature type="transmembrane region" description="Helical" evidence="2">
    <location>
        <begin position="235"/>
        <end position="260"/>
    </location>
</feature>
<evidence type="ECO:0000313" key="3">
    <source>
        <dbReference type="EMBL" id="KAJ3185437.1"/>
    </source>
</evidence>
<dbReference type="EMBL" id="JADGJQ010000001">
    <property type="protein sequence ID" value="KAJ3185437.1"/>
    <property type="molecule type" value="Genomic_DNA"/>
</dbReference>
<keyword evidence="2" id="KW-1133">Transmembrane helix</keyword>
<feature type="transmembrane region" description="Helical" evidence="2">
    <location>
        <begin position="55"/>
        <end position="77"/>
    </location>
</feature>
<keyword evidence="4" id="KW-1185">Reference proteome</keyword>
<organism evidence="3 4">
    <name type="scientific">Geranomyces variabilis</name>
    <dbReference type="NCBI Taxonomy" id="109894"/>
    <lineage>
        <taxon>Eukaryota</taxon>
        <taxon>Fungi</taxon>
        <taxon>Fungi incertae sedis</taxon>
        <taxon>Chytridiomycota</taxon>
        <taxon>Chytridiomycota incertae sedis</taxon>
        <taxon>Chytridiomycetes</taxon>
        <taxon>Spizellomycetales</taxon>
        <taxon>Powellomycetaceae</taxon>
        <taxon>Geranomyces</taxon>
    </lineage>
</organism>
<reference evidence="3" key="1">
    <citation type="submission" date="2020-05" db="EMBL/GenBank/DDBJ databases">
        <title>Phylogenomic resolution of chytrid fungi.</title>
        <authorList>
            <person name="Stajich J.E."/>
            <person name="Amses K."/>
            <person name="Simmons R."/>
            <person name="Seto K."/>
            <person name="Myers J."/>
            <person name="Bonds A."/>
            <person name="Quandt C.A."/>
            <person name="Barry K."/>
            <person name="Liu P."/>
            <person name="Grigoriev I."/>
            <person name="Longcore J.E."/>
            <person name="James T.Y."/>
        </authorList>
    </citation>
    <scope>NUCLEOTIDE SEQUENCE</scope>
    <source>
        <strain evidence="3">JEL0379</strain>
    </source>
</reference>
<feature type="transmembrane region" description="Helical" evidence="2">
    <location>
        <begin position="107"/>
        <end position="129"/>
    </location>
</feature>
<feature type="transmembrane region" description="Helical" evidence="2">
    <location>
        <begin position="135"/>
        <end position="151"/>
    </location>
</feature>
<proteinExistence type="predicted"/>
<protein>
    <submittedName>
        <fullName evidence="3">Uncharacterized protein</fullName>
    </submittedName>
</protein>
<accession>A0AAD5TSA1</accession>
<gene>
    <name evidence="3" type="ORF">HDU87_000058</name>
</gene>
<keyword evidence="2" id="KW-0812">Transmembrane</keyword>
<feature type="transmembrane region" description="Helical" evidence="2">
    <location>
        <begin position="171"/>
        <end position="191"/>
    </location>
</feature>
<feature type="transmembrane region" description="Helical" evidence="2">
    <location>
        <begin position="203"/>
        <end position="223"/>
    </location>
</feature>
<name>A0AAD5TSA1_9FUNG</name>
<sequence length="266" mass="27521">MGSHHHHHDHHDHSHPAAAATTTTTPLAALLAPYLPAQLARVLDLLSNGSSHIRAFALTLAAAVPTLLAAAATSALLTHTHTTTSCKEKPPLKAGQKQAFQTGTRQAFAAGVLLYISCFILAPVTSATLGARESMAWFFTSVLVLGVCDNFKTTATITRADDDDDDRRIRLLLLLRASLLAFGAFFLGNLLTTASTSSSSSLALGRTVAAVAGLLAFVAVHELQPCAVVAVGKKVTSVAVFAGMLVGFGVVEGLLGSVVAGTGHSH</sequence>
<dbReference type="AlphaFoldDB" id="A0AAD5TSA1"/>
<feature type="compositionally biased region" description="Basic residues" evidence="1">
    <location>
        <begin position="1"/>
        <end position="10"/>
    </location>
</feature>
<feature type="region of interest" description="Disordered" evidence="1">
    <location>
        <begin position="1"/>
        <end position="20"/>
    </location>
</feature>
<keyword evidence="2" id="KW-0472">Membrane</keyword>